<dbReference type="InterPro" id="IPR019819">
    <property type="entry name" value="Carboxylesterase_B_CS"/>
</dbReference>
<organism evidence="5 6">
    <name type="scientific">Phytohabitans rumicis</name>
    <dbReference type="NCBI Taxonomy" id="1076125"/>
    <lineage>
        <taxon>Bacteria</taxon>
        <taxon>Bacillati</taxon>
        <taxon>Actinomycetota</taxon>
        <taxon>Actinomycetes</taxon>
        <taxon>Micromonosporales</taxon>
        <taxon>Micromonosporaceae</taxon>
    </lineage>
</organism>
<evidence type="ECO:0000256" key="1">
    <source>
        <dbReference type="ARBA" id="ARBA00005964"/>
    </source>
</evidence>
<proteinExistence type="inferred from homology"/>
<dbReference type="PROSITE" id="PS00122">
    <property type="entry name" value="CARBOXYLESTERASE_B_1"/>
    <property type="match status" value="1"/>
</dbReference>
<dbReference type="Gene3D" id="3.40.50.1820">
    <property type="entry name" value="alpha/beta hydrolase"/>
    <property type="match status" value="1"/>
</dbReference>
<dbReference type="InterPro" id="IPR050309">
    <property type="entry name" value="Type-B_Carboxylest/Lipase"/>
</dbReference>
<evidence type="ECO:0000256" key="3">
    <source>
        <dbReference type="RuleBase" id="RU361235"/>
    </source>
</evidence>
<evidence type="ECO:0000259" key="4">
    <source>
        <dbReference type="Pfam" id="PF00135"/>
    </source>
</evidence>
<dbReference type="AlphaFoldDB" id="A0A6V8LLE4"/>
<dbReference type="EMBL" id="BLPG01000001">
    <property type="protein sequence ID" value="GFJ94897.1"/>
    <property type="molecule type" value="Genomic_DNA"/>
</dbReference>
<feature type="chain" id="PRO_5039747502" description="Carboxylic ester hydrolase" evidence="3">
    <location>
        <begin position="24"/>
        <end position="535"/>
    </location>
</feature>
<dbReference type="Pfam" id="PF00135">
    <property type="entry name" value="COesterase"/>
    <property type="match status" value="1"/>
</dbReference>
<dbReference type="EC" id="3.1.1.-" evidence="3"/>
<name>A0A6V8LLE4_9ACTN</name>
<gene>
    <name evidence="5" type="ORF">Prum_085390</name>
</gene>
<keyword evidence="3" id="KW-0732">Signal</keyword>
<dbReference type="RefSeq" id="WP_173082222.1">
    <property type="nucleotide sequence ID" value="NZ_BAABJB010000035.1"/>
</dbReference>
<evidence type="ECO:0000256" key="2">
    <source>
        <dbReference type="ARBA" id="ARBA00022801"/>
    </source>
</evidence>
<keyword evidence="6" id="KW-1185">Reference proteome</keyword>
<evidence type="ECO:0000313" key="5">
    <source>
        <dbReference type="EMBL" id="GFJ94897.1"/>
    </source>
</evidence>
<evidence type="ECO:0000313" key="6">
    <source>
        <dbReference type="Proteomes" id="UP000482960"/>
    </source>
</evidence>
<dbReference type="InterPro" id="IPR002018">
    <property type="entry name" value="CarbesteraseB"/>
</dbReference>
<dbReference type="GO" id="GO:0016787">
    <property type="term" value="F:hydrolase activity"/>
    <property type="evidence" value="ECO:0007669"/>
    <property type="project" value="UniProtKB-KW"/>
</dbReference>
<dbReference type="SUPFAM" id="SSF53474">
    <property type="entry name" value="alpha/beta-Hydrolases"/>
    <property type="match status" value="1"/>
</dbReference>
<dbReference type="PROSITE" id="PS00941">
    <property type="entry name" value="CARBOXYLESTERASE_B_2"/>
    <property type="match status" value="1"/>
</dbReference>
<comment type="caution">
    <text evidence="5">The sequence shown here is derived from an EMBL/GenBank/DDBJ whole genome shotgun (WGS) entry which is preliminary data.</text>
</comment>
<dbReference type="PANTHER" id="PTHR11559">
    <property type="entry name" value="CARBOXYLESTERASE"/>
    <property type="match status" value="1"/>
</dbReference>
<keyword evidence="2 3" id="KW-0378">Hydrolase</keyword>
<sequence>MRKVLIAVASAAAVVATALPAMGNLGGGPDPAYPGQYPVVHTDKGAVRGEAKSLVTVYKGIPYAAPPVGALRWKAPKPAAQWKGVRDATQFGGSCVQGTGWDPGYDKPTLTEDCLYLNVYRPTDTSKKNLPVFVWNHGGGNTGGAGRDTNPDKFVTRQDVVYVTINYRLGAMGWLYTQGLDSENTDGSAGNFGLLDQQAALRWVQKNIRAFGGNPDNVTLAGQSAGARNTCTQLASPSAAGLFDRVILQSGGCNAPGRTRAEATVSGDRFAAELGCPTGAGQVSCLRAKSPADVLATQGKVAQSVSVVGTKVLPTDPLDLLKAGKLTNLPVLVGGTSDESQQSVFGQYDYRGNPVTPAQLDALIAGAYPNGAAQIRALYPAANYKSPTVAWGTIQSDQRACRDQTLRDRLARDTRTYAYEFAEKDGPPFTSIWRLHTDYPFGATHVNDLGYLWDYLGTALPFSTAQVDLSNQMISYWGSFAQDGNPDVRYAPAWPRYAPQGNLLQFAAPSAQRVSHAQIGTEHHCSLWDAVSPAV</sequence>
<dbReference type="InterPro" id="IPR019826">
    <property type="entry name" value="Carboxylesterase_B_AS"/>
</dbReference>
<dbReference type="Proteomes" id="UP000482960">
    <property type="component" value="Unassembled WGS sequence"/>
</dbReference>
<feature type="domain" description="Carboxylesterase type B" evidence="4">
    <location>
        <begin position="37"/>
        <end position="527"/>
    </location>
</feature>
<protein>
    <recommendedName>
        <fullName evidence="3">Carboxylic ester hydrolase</fullName>
        <ecNumber evidence="3">3.1.1.-</ecNumber>
    </recommendedName>
</protein>
<accession>A0A6V8LLE4</accession>
<reference evidence="5 6" key="1">
    <citation type="submission" date="2020-03" db="EMBL/GenBank/DDBJ databases">
        <title>Whole genome shotgun sequence of Phytohabitans rumicis NBRC 108638.</title>
        <authorList>
            <person name="Komaki H."/>
            <person name="Tamura T."/>
        </authorList>
    </citation>
    <scope>NUCLEOTIDE SEQUENCE [LARGE SCALE GENOMIC DNA]</scope>
    <source>
        <strain evidence="5 6">NBRC 108638</strain>
    </source>
</reference>
<feature type="signal peptide" evidence="3">
    <location>
        <begin position="1"/>
        <end position="23"/>
    </location>
</feature>
<dbReference type="InterPro" id="IPR029058">
    <property type="entry name" value="AB_hydrolase_fold"/>
</dbReference>
<reference evidence="5 6" key="2">
    <citation type="submission" date="2020-03" db="EMBL/GenBank/DDBJ databases">
        <authorList>
            <person name="Ichikawa N."/>
            <person name="Kimura A."/>
            <person name="Kitahashi Y."/>
            <person name="Uohara A."/>
        </authorList>
    </citation>
    <scope>NUCLEOTIDE SEQUENCE [LARGE SCALE GENOMIC DNA]</scope>
    <source>
        <strain evidence="5 6">NBRC 108638</strain>
    </source>
</reference>
<comment type="similarity">
    <text evidence="1 3">Belongs to the type-B carboxylesterase/lipase family.</text>
</comment>